<dbReference type="EC" id="2.7.11.1" evidence="1"/>
<feature type="transmembrane region" description="Helical" evidence="8">
    <location>
        <begin position="293"/>
        <end position="311"/>
    </location>
</feature>
<keyword evidence="4 7" id="KW-0547">Nucleotide-binding</keyword>
<dbReference type="GO" id="GO:0005524">
    <property type="term" value="F:ATP binding"/>
    <property type="evidence" value="ECO:0007669"/>
    <property type="project" value="UniProtKB-UniRule"/>
</dbReference>
<evidence type="ECO:0000259" key="9">
    <source>
        <dbReference type="PROSITE" id="PS50011"/>
    </source>
</evidence>
<keyword evidence="11" id="KW-1185">Reference proteome</keyword>
<dbReference type="KEGG" id="dalk:DSCA_11050"/>
<evidence type="ECO:0000256" key="4">
    <source>
        <dbReference type="ARBA" id="ARBA00022741"/>
    </source>
</evidence>
<protein>
    <recommendedName>
        <fullName evidence="1">non-specific serine/threonine protein kinase</fullName>
        <ecNumber evidence="1">2.7.11.1</ecNumber>
    </recommendedName>
</protein>
<keyword evidence="2" id="KW-0723">Serine/threonine-protein kinase</keyword>
<dbReference type="PANTHER" id="PTHR43289">
    <property type="entry name" value="MITOGEN-ACTIVATED PROTEIN KINASE KINASE KINASE 20-RELATED"/>
    <property type="match status" value="1"/>
</dbReference>
<evidence type="ECO:0000256" key="3">
    <source>
        <dbReference type="ARBA" id="ARBA00022679"/>
    </source>
</evidence>
<name>A0A5K7YFD2_9BACT</name>
<keyword evidence="8" id="KW-0472">Membrane</keyword>
<keyword evidence="8" id="KW-1133">Transmembrane helix</keyword>
<proteinExistence type="predicted"/>
<dbReference type="GO" id="GO:0004674">
    <property type="term" value="F:protein serine/threonine kinase activity"/>
    <property type="evidence" value="ECO:0007669"/>
    <property type="project" value="UniProtKB-KW"/>
</dbReference>
<reference evidence="10 11" key="1">
    <citation type="submission" date="2019-11" db="EMBL/GenBank/DDBJ databases">
        <title>Comparative genomics of hydrocarbon-degrading Desulfosarcina strains.</title>
        <authorList>
            <person name="Watanabe M."/>
            <person name="Kojima H."/>
            <person name="Fukui M."/>
        </authorList>
    </citation>
    <scope>NUCLEOTIDE SEQUENCE [LARGE SCALE GENOMIC DNA]</scope>
    <source>
        <strain evidence="10 11">PL12</strain>
    </source>
</reference>
<evidence type="ECO:0000313" key="11">
    <source>
        <dbReference type="Proteomes" id="UP000427906"/>
    </source>
</evidence>
<dbReference type="Proteomes" id="UP000427906">
    <property type="component" value="Chromosome"/>
</dbReference>
<dbReference type="PANTHER" id="PTHR43289:SF6">
    <property type="entry name" value="SERINE_THREONINE-PROTEIN KINASE NEKL-3"/>
    <property type="match status" value="1"/>
</dbReference>
<dbReference type="InterPro" id="IPR017441">
    <property type="entry name" value="Protein_kinase_ATP_BS"/>
</dbReference>
<evidence type="ECO:0000256" key="2">
    <source>
        <dbReference type="ARBA" id="ARBA00022527"/>
    </source>
</evidence>
<accession>A0A5K7YFD2</accession>
<dbReference type="CDD" id="cd14014">
    <property type="entry name" value="STKc_PknB_like"/>
    <property type="match status" value="1"/>
</dbReference>
<evidence type="ECO:0000313" key="10">
    <source>
        <dbReference type="EMBL" id="BBO67175.1"/>
    </source>
</evidence>
<dbReference type="Gene3D" id="1.10.510.10">
    <property type="entry name" value="Transferase(Phosphotransferase) domain 1"/>
    <property type="match status" value="1"/>
</dbReference>
<dbReference type="PROSITE" id="PS00108">
    <property type="entry name" value="PROTEIN_KINASE_ST"/>
    <property type="match status" value="1"/>
</dbReference>
<dbReference type="Pfam" id="PF00069">
    <property type="entry name" value="Pkinase"/>
    <property type="match status" value="1"/>
</dbReference>
<dbReference type="SUPFAM" id="SSF56112">
    <property type="entry name" value="Protein kinase-like (PK-like)"/>
    <property type="match status" value="1"/>
</dbReference>
<dbReference type="SMART" id="SM00220">
    <property type="entry name" value="S_TKc"/>
    <property type="match status" value="1"/>
</dbReference>
<evidence type="ECO:0000256" key="1">
    <source>
        <dbReference type="ARBA" id="ARBA00012513"/>
    </source>
</evidence>
<dbReference type="InterPro" id="IPR008271">
    <property type="entry name" value="Ser/Thr_kinase_AS"/>
</dbReference>
<dbReference type="InterPro" id="IPR013229">
    <property type="entry name" value="PEGA"/>
</dbReference>
<evidence type="ECO:0000256" key="7">
    <source>
        <dbReference type="PROSITE-ProRule" id="PRU10141"/>
    </source>
</evidence>
<dbReference type="RefSeq" id="WP_155315461.1">
    <property type="nucleotide sequence ID" value="NZ_AP021874.1"/>
</dbReference>
<dbReference type="AlphaFoldDB" id="A0A5K7YFD2"/>
<dbReference type="PROSITE" id="PS50011">
    <property type="entry name" value="PROTEIN_KINASE_DOM"/>
    <property type="match status" value="1"/>
</dbReference>
<dbReference type="Gene3D" id="3.30.200.20">
    <property type="entry name" value="Phosphorylase Kinase, domain 1"/>
    <property type="match status" value="1"/>
</dbReference>
<keyword evidence="5" id="KW-0418">Kinase</keyword>
<evidence type="ECO:0000256" key="8">
    <source>
        <dbReference type="SAM" id="Phobius"/>
    </source>
</evidence>
<feature type="domain" description="Protein kinase" evidence="9">
    <location>
        <begin position="6"/>
        <end position="275"/>
    </location>
</feature>
<keyword evidence="8" id="KW-0812">Transmembrane</keyword>
<feature type="binding site" evidence="7">
    <location>
        <position position="35"/>
    </location>
    <ligand>
        <name>ATP</name>
        <dbReference type="ChEBI" id="CHEBI:30616"/>
    </ligand>
</feature>
<dbReference type="PROSITE" id="PS00107">
    <property type="entry name" value="PROTEIN_KINASE_ATP"/>
    <property type="match status" value="1"/>
</dbReference>
<evidence type="ECO:0000256" key="6">
    <source>
        <dbReference type="ARBA" id="ARBA00022840"/>
    </source>
</evidence>
<dbReference type="EMBL" id="AP021874">
    <property type="protein sequence ID" value="BBO67175.1"/>
    <property type="molecule type" value="Genomic_DNA"/>
</dbReference>
<evidence type="ECO:0000256" key="5">
    <source>
        <dbReference type="ARBA" id="ARBA00022777"/>
    </source>
</evidence>
<dbReference type="OrthoDB" id="9801841at2"/>
<dbReference type="InterPro" id="IPR011009">
    <property type="entry name" value="Kinase-like_dom_sf"/>
</dbReference>
<keyword evidence="3" id="KW-0808">Transferase</keyword>
<dbReference type="FunFam" id="1.10.510.10:FF:000021">
    <property type="entry name" value="Serine/threonine protein kinase"/>
    <property type="match status" value="1"/>
</dbReference>
<dbReference type="Pfam" id="PF08308">
    <property type="entry name" value="PEGA"/>
    <property type="match status" value="1"/>
</dbReference>
<keyword evidence="6 7" id="KW-0067">ATP-binding</keyword>
<gene>
    <name evidence="10" type="ORF">DSCA_11050</name>
</gene>
<organism evidence="10 11">
    <name type="scientific">Desulfosarcina alkanivorans</name>
    <dbReference type="NCBI Taxonomy" id="571177"/>
    <lineage>
        <taxon>Bacteria</taxon>
        <taxon>Pseudomonadati</taxon>
        <taxon>Thermodesulfobacteriota</taxon>
        <taxon>Desulfobacteria</taxon>
        <taxon>Desulfobacterales</taxon>
        <taxon>Desulfosarcinaceae</taxon>
        <taxon>Desulfosarcina</taxon>
    </lineage>
</organism>
<dbReference type="InterPro" id="IPR000719">
    <property type="entry name" value="Prot_kinase_dom"/>
</dbReference>
<sequence>MKYGRYEIVKELGRGTMGVVYQAHDPQIDRMVALKVLRSDRVVSQDFVLRFLREAKAIGRISHPNIVTVYDVGQDHDTIYIAMEYLEGRPLNAVIKGKTLPVDEAVALCVQVAEALGYAHGRGITHRDIKPSNIILTPDNRIKLTDFGIARIEDPDAAQQTQAGDILGTPVYMAPEQVMGQKADGRTDLYALGVIAYEMVVGKRPFGGGNIAAIFRSITHEPPEDPMKNGNFGNRALADLILKSLSKDPAGRFQTGDAMAAALNRCLDAASHPFAETAAPQEKAGSSKRIGPALVLLGLFLAAGIVGYSLFLKPADDSGIADPAAVPVASSILDVTSSPDGAQVFIDSTFKGTTPVDIPLAPGSYEVRLNLPDYYEWEARIQIGEEGPTPLQVRLVSIN</sequence>